<evidence type="ECO:0000313" key="4">
    <source>
        <dbReference type="Proteomes" id="UP000808337"/>
    </source>
</evidence>
<evidence type="ECO:0000256" key="1">
    <source>
        <dbReference type="ARBA" id="ARBA00022729"/>
    </source>
</evidence>
<sequence length="857" mass="93972">MVFLKRALWGMLFILTILCAQGQSPHGKEFKISCNTCHTADNWKVSRDSVFFNHDTTGFVLQGQHRAVDCRQCHTTLDFVKTETNCASCHIDIHQGTVGQDCARCHDSNSWLVSNIAEVHRQIAFPLLGAHAVASCTECHTSETNLRFAPIGGECIDCHKQNYDATTNPDHKKAEFSTDCIMCHKIDAFEWTASGINHDFFPLTQGHAINECAVCHKSSDYSSLSPECITCHETDYLSTTSPNHQAINLSTSCAECHTTQLGWKPAEFKLHDAQYFPIYSGTHNGAWDNCVDCHKDPGNYTTFTCITCHRDPETSNKHGGVQGYSYNSTACLACHPNGQADGLLNHDKTNFPLTGAHISVECLSCHANGFAGTPTQCVACHTTDFNQSTNPNHTNLGLSTDCVTCHTTAPNWTPAAFPNHNDYYMLSGAHATIANQCAMCHQGNYNNTPSTCTGCHLKDYNQSTNPAHSTLHLSMDCATCHSEIAWSPSTFNHDNVYVLNGAHATIVNQCASCHQNGVDNTPTTCIGCHLQDYNQTTNPSHTGLQFSTDCATCHSENAWAPATFDHDDKYFPIYSGKHKGVWDQCVDCHTTPGNFAEYTCVTCHANPETDNKHNGISGYVYNSAACLACHPNGDALGGFDHNTTNFPLTGAHTTVNCLQCHANGYAGTPTECVACHSGDFNQSTNPNHAALNLSTNCVSCHTTAPGWSPATFNNHNDFYPLLGAHAPIASQCITCHNGEYNNTPNTCVGCHQTEYNQTNDPNHQSAQFPTTCATCHTQNAWTPANWNHDNLYFPIYSGKHKNKWDQCIDCHTNPNNYATFTCVTCHKQTQTNQEHNGVNGYQYLSTACLTCHPDGRE</sequence>
<dbReference type="EMBL" id="JADKGY010000008">
    <property type="protein sequence ID" value="MBK9982905.1"/>
    <property type="molecule type" value="Genomic_DNA"/>
</dbReference>
<name>A0A9D7ST88_9BACT</name>
<dbReference type="PANTHER" id="PTHR35038">
    <property type="entry name" value="DISSIMILATORY SULFITE REDUCTASE SIRA"/>
    <property type="match status" value="1"/>
</dbReference>
<dbReference type="AlphaFoldDB" id="A0A9D7ST88"/>
<dbReference type="InterPro" id="IPR051829">
    <property type="entry name" value="Multiheme_Cytochr_ET"/>
</dbReference>
<dbReference type="Proteomes" id="UP000808337">
    <property type="component" value="Unassembled WGS sequence"/>
</dbReference>
<organism evidence="3 4">
    <name type="scientific">Candidatus Opimibacter skivensis</name>
    <dbReference type="NCBI Taxonomy" id="2982028"/>
    <lineage>
        <taxon>Bacteria</taxon>
        <taxon>Pseudomonadati</taxon>
        <taxon>Bacteroidota</taxon>
        <taxon>Saprospiria</taxon>
        <taxon>Saprospirales</taxon>
        <taxon>Saprospiraceae</taxon>
        <taxon>Candidatus Opimibacter</taxon>
    </lineage>
</organism>
<keyword evidence="1 2" id="KW-0732">Signal</keyword>
<dbReference type="SUPFAM" id="SSF48695">
    <property type="entry name" value="Multiheme cytochromes"/>
    <property type="match status" value="3"/>
</dbReference>
<dbReference type="InterPro" id="IPR036280">
    <property type="entry name" value="Multihaem_cyt_sf"/>
</dbReference>
<proteinExistence type="predicted"/>
<feature type="chain" id="PRO_5039601932" description="Cytochrome c7-like domain-containing protein" evidence="2">
    <location>
        <begin position="23"/>
        <end position="857"/>
    </location>
</feature>
<dbReference type="Gene3D" id="3.90.10.10">
    <property type="entry name" value="Cytochrome C3"/>
    <property type="match status" value="11"/>
</dbReference>
<evidence type="ECO:0008006" key="5">
    <source>
        <dbReference type="Google" id="ProtNLM"/>
    </source>
</evidence>
<accession>A0A9D7ST88</accession>
<feature type="signal peptide" evidence="2">
    <location>
        <begin position="1"/>
        <end position="22"/>
    </location>
</feature>
<evidence type="ECO:0000256" key="2">
    <source>
        <dbReference type="SAM" id="SignalP"/>
    </source>
</evidence>
<reference evidence="3 4" key="1">
    <citation type="submission" date="2020-10" db="EMBL/GenBank/DDBJ databases">
        <title>Connecting structure to function with the recovery of over 1000 high-quality activated sludge metagenome-assembled genomes encoding full-length rRNA genes using long-read sequencing.</title>
        <authorList>
            <person name="Singleton C.M."/>
            <person name="Petriglieri F."/>
            <person name="Kristensen J.M."/>
            <person name="Kirkegaard R.H."/>
            <person name="Michaelsen T.Y."/>
            <person name="Andersen M.H."/>
            <person name="Karst S.M."/>
            <person name="Dueholm M.S."/>
            <person name="Nielsen P.H."/>
            <person name="Albertsen M."/>
        </authorList>
    </citation>
    <scope>NUCLEOTIDE SEQUENCE [LARGE SCALE GENOMIC DNA]</scope>
    <source>
        <strain evidence="3">Ribe_18-Q3-R11-54_MAXAC.273</strain>
    </source>
</reference>
<comment type="caution">
    <text evidence="3">The sequence shown here is derived from an EMBL/GenBank/DDBJ whole genome shotgun (WGS) entry which is preliminary data.</text>
</comment>
<gene>
    <name evidence="3" type="ORF">IPP15_10880</name>
</gene>
<protein>
    <recommendedName>
        <fullName evidence="5">Cytochrome c7-like domain-containing protein</fullName>
    </recommendedName>
</protein>
<evidence type="ECO:0000313" key="3">
    <source>
        <dbReference type="EMBL" id="MBK9982905.1"/>
    </source>
</evidence>